<protein>
    <submittedName>
        <fullName evidence="2">Uncharacterized protein</fullName>
    </submittedName>
</protein>
<name>A0A4R7BBD9_9NEIS</name>
<keyword evidence="1" id="KW-1133">Transmembrane helix</keyword>
<evidence type="ECO:0000256" key="1">
    <source>
        <dbReference type="SAM" id="Phobius"/>
    </source>
</evidence>
<proteinExistence type="predicted"/>
<evidence type="ECO:0000313" key="2">
    <source>
        <dbReference type="EMBL" id="TDR82218.1"/>
    </source>
</evidence>
<accession>A0A4R7BBD9</accession>
<keyword evidence="3" id="KW-1185">Reference proteome</keyword>
<keyword evidence="1" id="KW-0812">Transmembrane</keyword>
<keyword evidence="1" id="KW-0472">Membrane</keyword>
<organism evidence="2 3">
    <name type="scientific">Paludibacterium purpuratum</name>
    <dbReference type="NCBI Taxonomy" id="1144873"/>
    <lineage>
        <taxon>Bacteria</taxon>
        <taxon>Pseudomonadati</taxon>
        <taxon>Pseudomonadota</taxon>
        <taxon>Betaproteobacteria</taxon>
        <taxon>Neisseriales</taxon>
        <taxon>Chromobacteriaceae</taxon>
        <taxon>Paludibacterium</taxon>
    </lineage>
</organism>
<evidence type="ECO:0000313" key="3">
    <source>
        <dbReference type="Proteomes" id="UP000295611"/>
    </source>
</evidence>
<dbReference type="Proteomes" id="UP000295611">
    <property type="component" value="Unassembled WGS sequence"/>
</dbReference>
<reference evidence="2 3" key="1">
    <citation type="submission" date="2019-03" db="EMBL/GenBank/DDBJ databases">
        <title>Genomic Encyclopedia of Type Strains, Phase III (KMG-III): the genomes of soil and plant-associated and newly described type strains.</title>
        <authorList>
            <person name="Whitman W."/>
        </authorList>
    </citation>
    <scope>NUCLEOTIDE SEQUENCE [LARGE SCALE GENOMIC DNA]</scope>
    <source>
        <strain evidence="2 3">CECT 8976</strain>
    </source>
</reference>
<dbReference type="EMBL" id="SNZP01000002">
    <property type="protein sequence ID" value="TDR82218.1"/>
    <property type="molecule type" value="Genomic_DNA"/>
</dbReference>
<sequence>MSDLTEEQKRKLEEMLDTWDSAHRAIRMLNFMGRMLKWGVGLAAGLAMIWGVFHGKTPQ</sequence>
<dbReference type="RefSeq" id="WP_133678630.1">
    <property type="nucleotide sequence ID" value="NZ_SNZP01000002.1"/>
</dbReference>
<feature type="transmembrane region" description="Helical" evidence="1">
    <location>
        <begin position="35"/>
        <end position="53"/>
    </location>
</feature>
<gene>
    <name evidence="2" type="ORF">DFP86_102332</name>
</gene>
<comment type="caution">
    <text evidence="2">The sequence shown here is derived from an EMBL/GenBank/DDBJ whole genome shotgun (WGS) entry which is preliminary data.</text>
</comment>
<dbReference type="AlphaFoldDB" id="A0A4R7BBD9"/>